<dbReference type="PANTHER" id="PTHR35789:SF1">
    <property type="entry name" value="SPORE GERMINATION PROTEIN B3"/>
    <property type="match status" value="1"/>
</dbReference>
<dbReference type="RefSeq" id="WP_066788193.1">
    <property type="nucleotide sequence ID" value="NZ_CP014806.1"/>
</dbReference>
<protein>
    <submittedName>
        <fullName evidence="10">Uncharacterized protein</fullName>
    </submittedName>
</protein>
<proteinExistence type="inferred from homology"/>
<dbReference type="InterPro" id="IPR057336">
    <property type="entry name" value="GerAC_N"/>
</dbReference>
<evidence type="ECO:0000256" key="6">
    <source>
        <dbReference type="ARBA" id="ARBA00023139"/>
    </source>
</evidence>
<evidence type="ECO:0000259" key="8">
    <source>
        <dbReference type="Pfam" id="PF05504"/>
    </source>
</evidence>
<dbReference type="OrthoDB" id="2380468at2"/>
<dbReference type="InterPro" id="IPR008844">
    <property type="entry name" value="Spore_GerAC-like"/>
</dbReference>
<evidence type="ECO:0000259" key="9">
    <source>
        <dbReference type="Pfam" id="PF25198"/>
    </source>
</evidence>
<comment type="similarity">
    <text evidence="2">Belongs to the GerABKC lipoprotein family.</text>
</comment>
<dbReference type="KEGG" id="rst:ATY39_07830"/>
<evidence type="ECO:0000313" key="11">
    <source>
        <dbReference type="Proteomes" id="UP000076021"/>
    </source>
</evidence>
<dbReference type="AlphaFoldDB" id="A0A143HCF6"/>
<dbReference type="GO" id="GO:0016020">
    <property type="term" value="C:membrane"/>
    <property type="evidence" value="ECO:0007669"/>
    <property type="project" value="UniProtKB-SubCell"/>
</dbReference>
<dbReference type="NCBIfam" id="TIGR02887">
    <property type="entry name" value="spore_ger_x_C"/>
    <property type="match status" value="1"/>
</dbReference>
<dbReference type="Pfam" id="PF25198">
    <property type="entry name" value="Spore_GerAC_N"/>
    <property type="match status" value="1"/>
</dbReference>
<gene>
    <name evidence="10" type="ORF">ATY39_07830</name>
</gene>
<keyword evidence="6" id="KW-0564">Palmitate</keyword>
<keyword evidence="4" id="KW-0732">Signal</keyword>
<feature type="domain" description="Spore germination protein N-terminal" evidence="9">
    <location>
        <begin position="21"/>
        <end position="197"/>
    </location>
</feature>
<feature type="domain" description="Spore germination GerAC-like C-terminal" evidence="8">
    <location>
        <begin position="215"/>
        <end position="371"/>
    </location>
</feature>
<evidence type="ECO:0000256" key="1">
    <source>
        <dbReference type="ARBA" id="ARBA00004635"/>
    </source>
</evidence>
<dbReference type="Proteomes" id="UP000076021">
    <property type="component" value="Chromosome"/>
</dbReference>
<dbReference type="Gene3D" id="3.30.300.210">
    <property type="entry name" value="Nutrient germinant receptor protein C, domain 3"/>
    <property type="match status" value="1"/>
</dbReference>
<keyword evidence="3" id="KW-0309">Germination</keyword>
<keyword evidence="5" id="KW-0472">Membrane</keyword>
<evidence type="ECO:0000256" key="4">
    <source>
        <dbReference type="ARBA" id="ARBA00022729"/>
    </source>
</evidence>
<name>A0A143HCF6_9BACL</name>
<accession>A0A143HCF6</accession>
<dbReference type="InterPro" id="IPR046953">
    <property type="entry name" value="Spore_GerAC-like_C"/>
</dbReference>
<comment type="subcellular location">
    <subcellularLocation>
        <location evidence="1">Membrane</location>
        <topology evidence="1">Lipid-anchor</topology>
    </subcellularLocation>
</comment>
<dbReference type="InterPro" id="IPR038501">
    <property type="entry name" value="Spore_GerAC_C_sf"/>
</dbReference>
<dbReference type="STRING" id="241244.ATY39_07830"/>
<evidence type="ECO:0000256" key="3">
    <source>
        <dbReference type="ARBA" id="ARBA00022544"/>
    </source>
</evidence>
<dbReference type="EMBL" id="CP014806">
    <property type="protein sequence ID" value="AMW99382.1"/>
    <property type="molecule type" value="Genomic_DNA"/>
</dbReference>
<dbReference type="GO" id="GO:0009847">
    <property type="term" value="P:spore germination"/>
    <property type="evidence" value="ECO:0007669"/>
    <property type="project" value="InterPro"/>
</dbReference>
<evidence type="ECO:0000256" key="5">
    <source>
        <dbReference type="ARBA" id="ARBA00023136"/>
    </source>
</evidence>
<sequence length="388" mass="44452">MNKKILILLLMLIPLISGCWDAKEAERMLYIHGIGVDYKDGKYEIYTQIISFANIAKSEQPANHETIQAEVGHASGKTDHEAFYNLYKSLDEELYWGHLEYIVFSEDLLKSGEMNSYINSFMRFYNTRYQTWVYSTKESLEDILLVSPILNKAISLSKLSDPLNSFRQDSTIEPLKVRELILNLDEPGYEANIPSVSISKNWETEKDKHPITDINGVSIVSQKEFKGNISGDKVKGLGWMNENTKRAELTIMLEDSESGGKRYITANGKVANLKVEPIVKKNSVSFDVNVKLKVELRGFQGSINEKEVRKEVEKEVEKEINDTYTAGLNINSDVFRLSEYLYRKDVGAWKKFQKDGKVELKENSIRNINVDVVSVYAGRKNFNETIRR</sequence>
<evidence type="ECO:0000313" key="10">
    <source>
        <dbReference type="EMBL" id="AMW99382.1"/>
    </source>
</evidence>
<dbReference type="PROSITE" id="PS51257">
    <property type="entry name" value="PROKAR_LIPOPROTEIN"/>
    <property type="match status" value="1"/>
</dbReference>
<keyword evidence="7" id="KW-0449">Lipoprotein</keyword>
<evidence type="ECO:0000256" key="7">
    <source>
        <dbReference type="ARBA" id="ARBA00023288"/>
    </source>
</evidence>
<reference evidence="10 11" key="1">
    <citation type="journal article" date="2016" name="Genome Announc.">
        <title>Whole-Genome Sequence of Rummeliibacillus stabekisii Strain PP9 Isolated from Antarctic Soil.</title>
        <authorList>
            <person name="da Mota F.F."/>
            <person name="Vollu R.E."/>
            <person name="Jurelevicius D."/>
            <person name="Seldin L."/>
        </authorList>
    </citation>
    <scope>NUCLEOTIDE SEQUENCE [LARGE SCALE GENOMIC DNA]</scope>
    <source>
        <strain evidence="10 11">PP9</strain>
    </source>
</reference>
<evidence type="ECO:0000256" key="2">
    <source>
        <dbReference type="ARBA" id="ARBA00007886"/>
    </source>
</evidence>
<dbReference type="PANTHER" id="PTHR35789">
    <property type="entry name" value="SPORE GERMINATION PROTEIN B3"/>
    <property type="match status" value="1"/>
</dbReference>
<organism evidence="10 11">
    <name type="scientific">Rummeliibacillus stabekisii</name>
    <dbReference type="NCBI Taxonomy" id="241244"/>
    <lineage>
        <taxon>Bacteria</taxon>
        <taxon>Bacillati</taxon>
        <taxon>Bacillota</taxon>
        <taxon>Bacilli</taxon>
        <taxon>Bacillales</taxon>
        <taxon>Caryophanaceae</taxon>
        <taxon>Rummeliibacillus</taxon>
    </lineage>
</organism>
<reference evidence="11" key="2">
    <citation type="submission" date="2016-03" db="EMBL/GenBank/DDBJ databases">
        <authorList>
            <person name="Ploux O."/>
        </authorList>
    </citation>
    <scope>NUCLEOTIDE SEQUENCE [LARGE SCALE GENOMIC DNA]</scope>
    <source>
        <strain evidence="11">PP9</strain>
    </source>
</reference>
<keyword evidence="11" id="KW-1185">Reference proteome</keyword>
<dbReference type="Pfam" id="PF05504">
    <property type="entry name" value="Spore_GerAC"/>
    <property type="match status" value="1"/>
</dbReference>